<organism evidence="1 2">
    <name type="scientific">Enterococcus phage EF1</name>
    <dbReference type="NCBI Taxonomy" id="2025813"/>
    <lineage>
        <taxon>Viruses</taxon>
        <taxon>Duplodnaviria</taxon>
        <taxon>Heunggongvirae</taxon>
        <taxon>Uroviricota</taxon>
        <taxon>Caudoviricetes</taxon>
    </lineage>
</organism>
<dbReference type="Proteomes" id="UP000260005">
    <property type="component" value="Segment"/>
</dbReference>
<dbReference type="InterPro" id="IPR023214">
    <property type="entry name" value="HAD_sf"/>
</dbReference>
<dbReference type="Gene3D" id="1.20.1440.100">
    <property type="entry name" value="SG protein - dephosphorylation function"/>
    <property type="match status" value="1"/>
</dbReference>
<dbReference type="Pfam" id="PF12710">
    <property type="entry name" value="HAD"/>
    <property type="match status" value="1"/>
</dbReference>
<dbReference type="EMBL" id="MF001358">
    <property type="protein sequence ID" value="ASZ76769.1"/>
    <property type="molecule type" value="Genomic_DNA"/>
</dbReference>
<keyword evidence="2" id="KW-1185">Reference proteome</keyword>
<dbReference type="Gene3D" id="3.40.50.1000">
    <property type="entry name" value="HAD superfamily/HAD-like"/>
    <property type="match status" value="1"/>
</dbReference>
<sequence length="208" mass="23929">MKNLILTDVDGTLTRKSVVLSHAGFLIEKGIIKDDGSYKAWKKDVKNESLIVAVAENYRNEITGKTEKEMYAKEFVSQFLENEKNWYQTLTDLKEKILQGFEVILVTGSSDFLVKHLADFLGCSYYATEYLKTNDRFTGKVKGMFSESQKDDCIQWNINTNEYSYIEAWGDTASDFGLFKHADYRLLVEPTKQTLETLIKKITIDKII</sequence>
<evidence type="ECO:0000313" key="1">
    <source>
        <dbReference type="EMBL" id="ASZ76769.1"/>
    </source>
</evidence>
<reference evidence="1 2" key="1">
    <citation type="submission" date="2017-04" db="EMBL/GenBank/DDBJ databases">
        <title>Complete Genome Sequence of Lytic Bacteriophage EF1 Infecting Enterococcus faecalis Isolates.</title>
        <authorList>
            <person name="Kim D."/>
            <person name="Kim Y.J."/>
            <person name="Han B.K."/>
            <person name="Kim H."/>
        </authorList>
    </citation>
    <scope>NUCLEOTIDE SEQUENCE [LARGE SCALE GENOMIC DNA]</scope>
</reference>
<dbReference type="SUPFAM" id="SSF56784">
    <property type="entry name" value="HAD-like"/>
    <property type="match status" value="1"/>
</dbReference>
<evidence type="ECO:0000313" key="2">
    <source>
        <dbReference type="Proteomes" id="UP000260005"/>
    </source>
</evidence>
<accession>A0A249XXS4</accession>
<protein>
    <submittedName>
        <fullName evidence="1">Diguanylate cyclase/phosphodiesterase</fullName>
    </submittedName>
</protein>
<dbReference type="InterPro" id="IPR036412">
    <property type="entry name" value="HAD-like_sf"/>
</dbReference>
<proteinExistence type="predicted"/>
<name>A0A249XXS4_9CAUD</name>
<dbReference type="NCBIfam" id="TIGR01488">
    <property type="entry name" value="HAD-SF-IB"/>
    <property type="match status" value="1"/>
</dbReference>